<dbReference type="InterPro" id="IPR006128">
    <property type="entry name" value="Lipoprotein_PsaA-like"/>
</dbReference>
<keyword evidence="4" id="KW-0732">Signal</keyword>
<dbReference type="Pfam" id="PF01297">
    <property type="entry name" value="ZnuA"/>
    <property type="match status" value="1"/>
</dbReference>
<evidence type="ECO:0000256" key="1">
    <source>
        <dbReference type="ARBA" id="ARBA00004196"/>
    </source>
</evidence>
<protein>
    <submittedName>
        <fullName evidence="6">Manganese ABC transporter</fullName>
    </submittedName>
</protein>
<organism evidence="6 7">
    <name type="scientific">Prochlorococcus marinus str. PAC1</name>
    <dbReference type="NCBI Taxonomy" id="59924"/>
    <lineage>
        <taxon>Bacteria</taxon>
        <taxon>Bacillati</taxon>
        <taxon>Cyanobacteriota</taxon>
        <taxon>Cyanophyceae</taxon>
        <taxon>Synechococcales</taxon>
        <taxon>Prochlorococcaceae</taxon>
        <taxon>Prochlorococcus</taxon>
    </lineage>
</organism>
<dbReference type="PANTHER" id="PTHR42953:SF1">
    <property type="entry name" value="METAL-BINDING PROTEIN HI_0362-RELATED"/>
    <property type="match status" value="1"/>
</dbReference>
<name>A0A0A2BZC6_PROMR</name>
<evidence type="ECO:0000256" key="5">
    <source>
        <dbReference type="RuleBase" id="RU003512"/>
    </source>
</evidence>
<dbReference type="InterPro" id="IPR006127">
    <property type="entry name" value="ZnuA-like"/>
</dbReference>
<dbReference type="Proteomes" id="UP000030392">
    <property type="component" value="Unassembled WGS sequence"/>
</dbReference>
<evidence type="ECO:0000313" key="7">
    <source>
        <dbReference type="Proteomes" id="UP000030392"/>
    </source>
</evidence>
<dbReference type="GO" id="GO:0007155">
    <property type="term" value="P:cell adhesion"/>
    <property type="evidence" value="ECO:0007669"/>
    <property type="project" value="InterPro"/>
</dbReference>
<dbReference type="EMBL" id="JNAX01000015">
    <property type="protein sequence ID" value="KGG19438.1"/>
    <property type="molecule type" value="Genomic_DNA"/>
</dbReference>
<comment type="caution">
    <text evidence="6">The sequence shown here is derived from an EMBL/GenBank/DDBJ whole genome shotgun (WGS) entry which is preliminary data.</text>
</comment>
<evidence type="ECO:0000256" key="4">
    <source>
        <dbReference type="ARBA" id="ARBA00022729"/>
    </source>
</evidence>
<dbReference type="RefSeq" id="WP_036907047.1">
    <property type="nucleotide sequence ID" value="NZ_CP138967.1"/>
</dbReference>
<dbReference type="PRINTS" id="PR00691">
    <property type="entry name" value="ADHESINB"/>
</dbReference>
<sequence>MFNKKVFSEYIYKKNKILSLSIFLALNVLFLTGCVNKNTYRPSIERPFVLTTFTILADLARNVAGDRLLIESITKPGAEIHSYQFTPSDIVKTKGAKLIIENGLGLEAWFSKFMSSTGDIPKVKLTEGIKPLLIDGDAYSGRPNPHAWMSPKRAMNYVDKIVDAFIEIDPDGALEYSSNASTYKAKLESLDKELRDSLSSIPKERRFLVTCEGAFTYLARDYGMKEAYLWPVNAESQVTPRRMVNLIKKIKENEVPTIFCESTVSADAQMEVAKSSGAVFGGTFYVDSLSDLNGPAPTYIDLLRHNVRLITKGLSISKVKK</sequence>
<comment type="subcellular location">
    <subcellularLocation>
        <location evidence="1">Cell envelope</location>
    </subcellularLocation>
</comment>
<dbReference type="PRINTS" id="PR00690">
    <property type="entry name" value="ADHESNFAMILY"/>
</dbReference>
<dbReference type="GO" id="GO:0046872">
    <property type="term" value="F:metal ion binding"/>
    <property type="evidence" value="ECO:0007669"/>
    <property type="project" value="UniProtKB-KW"/>
</dbReference>
<gene>
    <name evidence="6" type="ORF">EV03_1821</name>
</gene>
<evidence type="ECO:0000313" key="6">
    <source>
        <dbReference type="EMBL" id="KGG19438.1"/>
    </source>
</evidence>
<reference evidence="7" key="1">
    <citation type="journal article" date="2014" name="Sci. Data">
        <title>Genomes of diverse isolates of the marine cyanobacterium Prochlorococcus.</title>
        <authorList>
            <person name="Biller S."/>
            <person name="Berube P."/>
            <person name="Thompson J."/>
            <person name="Kelly L."/>
            <person name="Roggensack S."/>
            <person name="Awad L."/>
            <person name="Roache-Johnson K."/>
            <person name="Ding H."/>
            <person name="Giovannoni S.J."/>
            <person name="Moore L.R."/>
            <person name="Chisholm S.W."/>
        </authorList>
    </citation>
    <scope>NUCLEOTIDE SEQUENCE [LARGE SCALE GENOMIC DNA]</scope>
    <source>
        <strain evidence="7">PAC1</strain>
    </source>
</reference>
<keyword evidence="3" id="KW-0479">Metal-binding</keyword>
<evidence type="ECO:0000256" key="3">
    <source>
        <dbReference type="ARBA" id="ARBA00022723"/>
    </source>
</evidence>
<accession>A0A0A2BZC6</accession>
<evidence type="ECO:0000256" key="2">
    <source>
        <dbReference type="ARBA" id="ARBA00022448"/>
    </source>
</evidence>
<dbReference type="PANTHER" id="PTHR42953">
    <property type="entry name" value="HIGH-AFFINITY ZINC UPTAKE SYSTEM PROTEIN ZNUA-RELATED"/>
    <property type="match status" value="1"/>
</dbReference>
<dbReference type="CDD" id="cd01137">
    <property type="entry name" value="PsaA"/>
    <property type="match status" value="1"/>
</dbReference>
<dbReference type="Gene3D" id="3.40.50.1980">
    <property type="entry name" value="Nitrogenase molybdenum iron protein domain"/>
    <property type="match status" value="2"/>
</dbReference>
<dbReference type="GO" id="GO:0030001">
    <property type="term" value="P:metal ion transport"/>
    <property type="evidence" value="ECO:0007669"/>
    <property type="project" value="InterPro"/>
</dbReference>
<dbReference type="PROSITE" id="PS51257">
    <property type="entry name" value="PROKAR_LIPOPROTEIN"/>
    <property type="match status" value="1"/>
</dbReference>
<dbReference type="InterPro" id="IPR050492">
    <property type="entry name" value="Bact_metal-bind_prot9"/>
</dbReference>
<proteinExistence type="inferred from homology"/>
<dbReference type="GO" id="GO:0030313">
    <property type="term" value="C:cell envelope"/>
    <property type="evidence" value="ECO:0007669"/>
    <property type="project" value="UniProtKB-SubCell"/>
</dbReference>
<dbReference type="SUPFAM" id="SSF53807">
    <property type="entry name" value="Helical backbone' metal receptor"/>
    <property type="match status" value="1"/>
</dbReference>
<keyword evidence="2 5" id="KW-0813">Transport</keyword>
<dbReference type="AlphaFoldDB" id="A0A0A2BZC6"/>
<dbReference type="InterPro" id="IPR006129">
    <property type="entry name" value="AdhesinB"/>
</dbReference>
<comment type="similarity">
    <text evidence="5">Belongs to the bacterial solute-binding protein 9 family.</text>
</comment>